<dbReference type="EMBL" id="QLNT01000024">
    <property type="protein sequence ID" value="KAF3060191.1"/>
    <property type="molecule type" value="Genomic_DNA"/>
</dbReference>
<protein>
    <submittedName>
        <fullName evidence="1">Uncharacterized protein</fullName>
    </submittedName>
</protein>
<reference evidence="1 2" key="1">
    <citation type="submission" date="2018-06" db="EMBL/GenBank/DDBJ databases">
        <title>Genome analysis of cellulolytic fungus Trichoderma lentiforme CFAM-422.</title>
        <authorList>
            <person name="Steindorff A.S."/>
            <person name="Formighieri E.F."/>
            <person name="Midorikawa G.E.O."/>
            <person name="Tamietti M.S."/>
            <person name="Ramos E.Z."/>
            <person name="Silva A.S."/>
            <person name="Bon E.P.S."/>
            <person name="Mendes T.D."/>
            <person name="Damaso M.C.T."/>
            <person name="Favaro L.C.L."/>
        </authorList>
    </citation>
    <scope>NUCLEOTIDE SEQUENCE [LARGE SCALE GENOMIC DNA]</scope>
    <source>
        <strain evidence="1 2">CFAM-422</strain>
    </source>
</reference>
<sequence>MEGGPRAVSGRAGMQADSEPCVAGIAGSWEPRWMGFESLGAWVVVVSMQRRPSLDQQVIWQTRGSFDRAEQSTQILLQQCTRASIAQRQAQAQAQAWTD</sequence>
<organism evidence="1 2">
    <name type="scientific">Trichoderma lentiforme</name>
    <dbReference type="NCBI Taxonomy" id="1567552"/>
    <lineage>
        <taxon>Eukaryota</taxon>
        <taxon>Fungi</taxon>
        <taxon>Dikarya</taxon>
        <taxon>Ascomycota</taxon>
        <taxon>Pezizomycotina</taxon>
        <taxon>Sordariomycetes</taxon>
        <taxon>Hypocreomycetidae</taxon>
        <taxon>Hypocreales</taxon>
        <taxon>Hypocreaceae</taxon>
        <taxon>Trichoderma</taxon>
    </lineage>
</organism>
<dbReference type="Proteomes" id="UP000801864">
    <property type="component" value="Unassembled WGS sequence"/>
</dbReference>
<name>A0A9P5C9B6_9HYPO</name>
<evidence type="ECO:0000313" key="1">
    <source>
        <dbReference type="EMBL" id="KAF3060191.1"/>
    </source>
</evidence>
<comment type="caution">
    <text evidence="1">The sequence shown here is derived from an EMBL/GenBank/DDBJ whole genome shotgun (WGS) entry which is preliminary data.</text>
</comment>
<accession>A0A9P5C9B6</accession>
<proteinExistence type="predicted"/>
<keyword evidence="2" id="KW-1185">Reference proteome</keyword>
<gene>
    <name evidence="1" type="ORF">CFAM422_011382</name>
</gene>
<dbReference type="AlphaFoldDB" id="A0A9P5C9B6"/>
<evidence type="ECO:0000313" key="2">
    <source>
        <dbReference type="Proteomes" id="UP000801864"/>
    </source>
</evidence>